<protein>
    <submittedName>
        <fullName evidence="1">Uncharacterized protein</fullName>
    </submittedName>
</protein>
<dbReference type="Proteomes" id="UP001595833">
    <property type="component" value="Unassembled WGS sequence"/>
</dbReference>
<proteinExistence type="predicted"/>
<evidence type="ECO:0000313" key="1">
    <source>
        <dbReference type="EMBL" id="MFC5059194.1"/>
    </source>
</evidence>
<dbReference type="EMBL" id="JBHSJB010000037">
    <property type="protein sequence ID" value="MFC5059194.1"/>
    <property type="molecule type" value="Genomic_DNA"/>
</dbReference>
<sequence>MDRFSLVKDFETGKKWFEVDQPVPVRQVLGHALLRGEPVDRIVDQMLDLDLQVEHVGEGIAELPTRVPVEQPGEDPPFEW</sequence>
<gene>
    <name evidence="1" type="ORF">ACFPFM_36230</name>
</gene>
<reference evidence="2" key="1">
    <citation type="journal article" date="2019" name="Int. J. Syst. Evol. Microbiol.">
        <title>The Global Catalogue of Microorganisms (GCM) 10K type strain sequencing project: providing services to taxonomists for standard genome sequencing and annotation.</title>
        <authorList>
            <consortium name="The Broad Institute Genomics Platform"/>
            <consortium name="The Broad Institute Genome Sequencing Center for Infectious Disease"/>
            <person name="Wu L."/>
            <person name="Ma J."/>
        </authorList>
    </citation>
    <scope>NUCLEOTIDE SEQUENCE [LARGE SCALE GENOMIC DNA]</scope>
    <source>
        <strain evidence="2">KCTC 12848</strain>
    </source>
</reference>
<accession>A0ABV9YA08</accession>
<comment type="caution">
    <text evidence="1">The sequence shown here is derived from an EMBL/GenBank/DDBJ whole genome shotgun (WGS) entry which is preliminary data.</text>
</comment>
<dbReference type="RefSeq" id="WP_344039177.1">
    <property type="nucleotide sequence ID" value="NZ_BAAAKE010000015.1"/>
</dbReference>
<name>A0ABV9YA08_9PSEU</name>
<organism evidence="1 2">
    <name type="scientific">Saccharothrix xinjiangensis</name>
    <dbReference type="NCBI Taxonomy" id="204798"/>
    <lineage>
        <taxon>Bacteria</taxon>
        <taxon>Bacillati</taxon>
        <taxon>Actinomycetota</taxon>
        <taxon>Actinomycetes</taxon>
        <taxon>Pseudonocardiales</taxon>
        <taxon>Pseudonocardiaceae</taxon>
        <taxon>Saccharothrix</taxon>
    </lineage>
</organism>
<keyword evidence="2" id="KW-1185">Reference proteome</keyword>
<evidence type="ECO:0000313" key="2">
    <source>
        <dbReference type="Proteomes" id="UP001595833"/>
    </source>
</evidence>